<protein>
    <submittedName>
        <fullName evidence="2">Uncharacterized protein</fullName>
    </submittedName>
</protein>
<keyword evidence="3" id="KW-1185">Reference proteome</keyword>
<proteinExistence type="predicted"/>
<evidence type="ECO:0000256" key="1">
    <source>
        <dbReference type="SAM" id="MobiDB-lite"/>
    </source>
</evidence>
<dbReference type="AlphaFoldDB" id="M4B4H0"/>
<reference evidence="2" key="2">
    <citation type="submission" date="2015-06" db="UniProtKB">
        <authorList>
            <consortium name="EnsemblProtists"/>
        </authorList>
    </citation>
    <scope>IDENTIFICATION</scope>
    <source>
        <strain evidence="2">Emoy2</strain>
    </source>
</reference>
<dbReference type="InParanoid" id="M4B4H0"/>
<dbReference type="VEuPathDB" id="FungiDB:HpaG801169"/>
<name>M4B4H0_HYAAE</name>
<evidence type="ECO:0000313" key="2">
    <source>
        <dbReference type="EnsemblProtists" id="HpaP801169"/>
    </source>
</evidence>
<dbReference type="Proteomes" id="UP000011713">
    <property type="component" value="Unassembled WGS sequence"/>
</dbReference>
<reference evidence="3" key="1">
    <citation type="journal article" date="2010" name="Science">
        <title>Signatures of adaptation to obligate biotrophy in the Hyaloperonospora arabidopsidis genome.</title>
        <authorList>
            <person name="Baxter L."/>
            <person name="Tripathy S."/>
            <person name="Ishaque N."/>
            <person name="Boot N."/>
            <person name="Cabral A."/>
            <person name="Kemen E."/>
            <person name="Thines M."/>
            <person name="Ah-Fong A."/>
            <person name="Anderson R."/>
            <person name="Badejoko W."/>
            <person name="Bittner-Eddy P."/>
            <person name="Boore J.L."/>
            <person name="Chibucos M.C."/>
            <person name="Coates M."/>
            <person name="Dehal P."/>
            <person name="Delehaunty K."/>
            <person name="Dong S."/>
            <person name="Downton P."/>
            <person name="Dumas B."/>
            <person name="Fabro G."/>
            <person name="Fronick C."/>
            <person name="Fuerstenberg S.I."/>
            <person name="Fulton L."/>
            <person name="Gaulin E."/>
            <person name="Govers F."/>
            <person name="Hughes L."/>
            <person name="Humphray S."/>
            <person name="Jiang R.H."/>
            <person name="Judelson H."/>
            <person name="Kamoun S."/>
            <person name="Kyung K."/>
            <person name="Meijer H."/>
            <person name="Minx P."/>
            <person name="Morris P."/>
            <person name="Nelson J."/>
            <person name="Phuntumart V."/>
            <person name="Qutob D."/>
            <person name="Rehmany A."/>
            <person name="Rougon-Cardoso A."/>
            <person name="Ryden P."/>
            <person name="Torto-Alalibo T."/>
            <person name="Studholme D."/>
            <person name="Wang Y."/>
            <person name="Win J."/>
            <person name="Wood J."/>
            <person name="Clifton S.W."/>
            <person name="Rogers J."/>
            <person name="Van den Ackerveken G."/>
            <person name="Jones J.D."/>
            <person name="McDowell J.M."/>
            <person name="Beynon J."/>
            <person name="Tyler B.M."/>
        </authorList>
    </citation>
    <scope>NUCLEOTIDE SEQUENCE [LARGE SCALE GENOMIC DNA]</scope>
    <source>
        <strain evidence="3">Emoy2</strain>
    </source>
</reference>
<dbReference type="EMBL" id="JH598253">
    <property type="status" value="NOT_ANNOTATED_CDS"/>
    <property type="molecule type" value="Genomic_DNA"/>
</dbReference>
<dbReference type="EnsemblProtists" id="HpaT801169">
    <property type="protein sequence ID" value="HpaP801169"/>
    <property type="gene ID" value="HpaG801169"/>
</dbReference>
<organism evidence="2 3">
    <name type="scientific">Hyaloperonospora arabidopsidis (strain Emoy2)</name>
    <name type="common">Downy mildew agent</name>
    <name type="synonym">Peronospora arabidopsidis</name>
    <dbReference type="NCBI Taxonomy" id="559515"/>
    <lineage>
        <taxon>Eukaryota</taxon>
        <taxon>Sar</taxon>
        <taxon>Stramenopiles</taxon>
        <taxon>Oomycota</taxon>
        <taxon>Peronosporomycetes</taxon>
        <taxon>Peronosporales</taxon>
        <taxon>Peronosporaceae</taxon>
        <taxon>Hyaloperonospora</taxon>
    </lineage>
</organism>
<evidence type="ECO:0000313" key="3">
    <source>
        <dbReference type="Proteomes" id="UP000011713"/>
    </source>
</evidence>
<accession>M4B4H0</accession>
<sequence length="55" mass="6019">MQALLARIKDVGSRRDLKEVLLSNKKALDDKTTINDAGESSMHTTGMIKTKVTTS</sequence>
<feature type="region of interest" description="Disordered" evidence="1">
    <location>
        <begin position="34"/>
        <end position="55"/>
    </location>
</feature>
<dbReference type="HOGENOM" id="CLU_3036495_0_0_1"/>